<dbReference type="EMBL" id="JAPEVI010000003">
    <property type="protein sequence ID" value="MCX2723396.1"/>
    <property type="molecule type" value="Genomic_DNA"/>
</dbReference>
<keyword evidence="4" id="KW-1185">Reference proteome</keyword>
<evidence type="ECO:0000256" key="2">
    <source>
        <dbReference type="SAM" id="Phobius"/>
    </source>
</evidence>
<feature type="compositionally biased region" description="Polar residues" evidence="1">
    <location>
        <begin position="149"/>
        <end position="161"/>
    </location>
</feature>
<dbReference type="RefSeq" id="WP_265963176.1">
    <property type="nucleotide sequence ID" value="NZ_JAPEVI010000003.1"/>
</dbReference>
<sequence>MAENTHELAPEHLPAFLPSMEGSDPLMMIMLAVLIIGVVLLGTFYLHLHSLPERLAHKHGRMHFELVAVLGLLALFTHNNIFWVAALLLAFVQVPDFVSPLGSIANSLSRMANRPDVRSGIGPEPLREASEPDSPAEERDAAAPAGETATDTRQSAPRQEA</sequence>
<gene>
    <name evidence="3" type="ORF">ON753_13605</name>
</gene>
<keyword evidence="2" id="KW-0472">Membrane</keyword>
<comment type="caution">
    <text evidence="3">The sequence shown here is derived from an EMBL/GenBank/DDBJ whole genome shotgun (WGS) entry which is preliminary data.</text>
</comment>
<organism evidence="3 4">
    <name type="scientific">Roseibium salinum</name>
    <dbReference type="NCBI Taxonomy" id="1604349"/>
    <lineage>
        <taxon>Bacteria</taxon>
        <taxon>Pseudomonadati</taxon>
        <taxon>Pseudomonadota</taxon>
        <taxon>Alphaproteobacteria</taxon>
        <taxon>Hyphomicrobiales</taxon>
        <taxon>Stappiaceae</taxon>
        <taxon>Roseibium</taxon>
    </lineage>
</organism>
<reference evidence="3 4" key="1">
    <citation type="journal article" date="2016" name="Int. J. Syst. Evol. Microbiol.">
        <title>Labrenzia salina sp. nov., isolated from the rhizosphere of the halophyte Arthrocnemum macrostachyum.</title>
        <authorList>
            <person name="Camacho M."/>
            <person name="Redondo-Gomez S."/>
            <person name="Rodriguez-Llorente I."/>
            <person name="Rohde M."/>
            <person name="Sproer C."/>
            <person name="Schumann P."/>
            <person name="Klenk H.P."/>
            <person name="Montero-Calasanz M.D.C."/>
        </authorList>
    </citation>
    <scope>NUCLEOTIDE SEQUENCE [LARGE SCALE GENOMIC DNA]</scope>
    <source>
        <strain evidence="3 4">DSM 29163</strain>
    </source>
</reference>
<accession>A0ABT3R2C0</accession>
<evidence type="ECO:0000313" key="3">
    <source>
        <dbReference type="EMBL" id="MCX2723396.1"/>
    </source>
</evidence>
<evidence type="ECO:0000256" key="1">
    <source>
        <dbReference type="SAM" id="MobiDB-lite"/>
    </source>
</evidence>
<name>A0ABT3R2C0_9HYPH</name>
<keyword evidence="2" id="KW-0812">Transmembrane</keyword>
<dbReference type="Proteomes" id="UP001300261">
    <property type="component" value="Unassembled WGS sequence"/>
</dbReference>
<evidence type="ECO:0000313" key="4">
    <source>
        <dbReference type="Proteomes" id="UP001300261"/>
    </source>
</evidence>
<keyword evidence="2" id="KW-1133">Transmembrane helix</keyword>
<feature type="transmembrane region" description="Helical" evidence="2">
    <location>
        <begin position="66"/>
        <end position="92"/>
    </location>
</feature>
<feature type="compositionally biased region" description="Basic and acidic residues" evidence="1">
    <location>
        <begin position="125"/>
        <end position="141"/>
    </location>
</feature>
<feature type="transmembrane region" description="Helical" evidence="2">
    <location>
        <begin position="26"/>
        <end position="46"/>
    </location>
</feature>
<proteinExistence type="predicted"/>
<feature type="region of interest" description="Disordered" evidence="1">
    <location>
        <begin position="113"/>
        <end position="161"/>
    </location>
</feature>
<protein>
    <submittedName>
        <fullName evidence="3">Uncharacterized protein</fullName>
    </submittedName>
</protein>